<dbReference type="AlphaFoldDB" id="A0A2J8KLG9"/>
<reference evidence="1 2" key="1">
    <citation type="submission" date="2017-12" db="EMBL/GenBank/DDBJ databases">
        <title>High-resolution comparative analysis of great ape genomes.</title>
        <authorList>
            <person name="Pollen A."/>
            <person name="Hastie A."/>
            <person name="Hormozdiari F."/>
            <person name="Dougherty M."/>
            <person name="Liu R."/>
            <person name="Chaisson M."/>
            <person name="Hoppe E."/>
            <person name="Hill C."/>
            <person name="Pang A."/>
            <person name="Hillier L."/>
            <person name="Baker C."/>
            <person name="Armstrong J."/>
            <person name="Shendure J."/>
            <person name="Paten B."/>
            <person name="Wilson R."/>
            <person name="Chao H."/>
            <person name="Schneider V."/>
            <person name="Ventura M."/>
            <person name="Kronenberg Z."/>
            <person name="Murali S."/>
            <person name="Gordon D."/>
            <person name="Cantsilieris S."/>
            <person name="Munson K."/>
            <person name="Nelson B."/>
            <person name="Raja A."/>
            <person name="Underwood J."/>
            <person name="Diekhans M."/>
            <person name="Fiddes I."/>
            <person name="Haussler D."/>
            <person name="Eichler E."/>
        </authorList>
    </citation>
    <scope>NUCLEOTIDE SEQUENCE [LARGE SCALE GENOMIC DNA]</scope>
    <source>
        <strain evidence="1">Yerkes chimp pedigree #C0471</strain>
    </source>
</reference>
<sequence>MSQAMWGPQVSSATQDIPLALTGIDADPGGRLVSGPQAPGQCPSARCSAPSALKLRPFLAPWRPALSCVSFSTQVGPLALTDIDDETGGRLPLGPLFLGQCPSARCSAPGVLKLQPFLVPQSSALSCVSSSTQEGPLALTGIDGETGGRLVLGLLFLGQWPSACCLAPDALKLRPFLTPWSSALAV</sequence>
<dbReference type="EMBL" id="NBAG03000353">
    <property type="protein sequence ID" value="PNI35860.1"/>
    <property type="molecule type" value="Genomic_DNA"/>
</dbReference>
<proteinExistence type="predicted"/>
<evidence type="ECO:0000313" key="1">
    <source>
        <dbReference type="EMBL" id="PNI35860.1"/>
    </source>
</evidence>
<organism evidence="1 2">
    <name type="scientific">Pan troglodytes</name>
    <name type="common">Chimpanzee</name>
    <dbReference type="NCBI Taxonomy" id="9598"/>
    <lineage>
        <taxon>Eukaryota</taxon>
        <taxon>Metazoa</taxon>
        <taxon>Chordata</taxon>
        <taxon>Craniata</taxon>
        <taxon>Vertebrata</taxon>
        <taxon>Euteleostomi</taxon>
        <taxon>Mammalia</taxon>
        <taxon>Eutheria</taxon>
        <taxon>Euarchontoglires</taxon>
        <taxon>Primates</taxon>
        <taxon>Haplorrhini</taxon>
        <taxon>Catarrhini</taxon>
        <taxon>Hominidae</taxon>
        <taxon>Pan</taxon>
    </lineage>
</organism>
<protein>
    <submittedName>
        <fullName evidence="1">SNHG14 isoform 28</fullName>
    </submittedName>
</protein>
<evidence type="ECO:0000313" key="2">
    <source>
        <dbReference type="Proteomes" id="UP000236370"/>
    </source>
</evidence>
<name>A0A2J8KLG9_PANTR</name>
<gene>
    <name evidence="1" type="ORF">CK820_G0037543</name>
</gene>
<accession>A0A2J8KLG9</accession>
<comment type="caution">
    <text evidence="1">The sequence shown here is derived from an EMBL/GenBank/DDBJ whole genome shotgun (WGS) entry which is preliminary data.</text>
</comment>
<dbReference type="Proteomes" id="UP000236370">
    <property type="component" value="Unassembled WGS sequence"/>
</dbReference>